<evidence type="ECO:0000256" key="1">
    <source>
        <dbReference type="SAM" id="MobiDB-lite"/>
    </source>
</evidence>
<evidence type="ECO:0000313" key="2">
    <source>
        <dbReference type="EMBL" id="MBF9132525.1"/>
    </source>
</evidence>
<organism evidence="2 3">
    <name type="scientific">Plantactinospora alkalitolerans</name>
    <dbReference type="NCBI Taxonomy" id="2789879"/>
    <lineage>
        <taxon>Bacteria</taxon>
        <taxon>Bacillati</taxon>
        <taxon>Actinomycetota</taxon>
        <taxon>Actinomycetes</taxon>
        <taxon>Micromonosporales</taxon>
        <taxon>Micromonosporaceae</taxon>
        <taxon>Plantactinospora</taxon>
    </lineage>
</organism>
<comment type="caution">
    <text evidence="2">The sequence shown here is derived from an EMBL/GenBank/DDBJ whole genome shotgun (WGS) entry which is preliminary data.</text>
</comment>
<feature type="region of interest" description="Disordered" evidence="1">
    <location>
        <begin position="218"/>
        <end position="341"/>
    </location>
</feature>
<proteinExistence type="predicted"/>
<feature type="compositionally biased region" description="Polar residues" evidence="1">
    <location>
        <begin position="61"/>
        <end position="82"/>
    </location>
</feature>
<feature type="compositionally biased region" description="Low complexity" evidence="1">
    <location>
        <begin position="236"/>
        <end position="247"/>
    </location>
</feature>
<reference evidence="2 3" key="1">
    <citation type="submission" date="2020-11" db="EMBL/GenBank/DDBJ databases">
        <title>A novel isolate from a Black sea contaminated sediment with potential to produce alkanes: Plantactinospora alkalitolerans sp. nov.</title>
        <authorList>
            <person name="Carro L."/>
            <person name="Veyisoglu A."/>
            <person name="Guven K."/>
            <person name="Schumann P."/>
            <person name="Klenk H.-P."/>
            <person name="Sahin N."/>
        </authorList>
    </citation>
    <scope>NUCLEOTIDE SEQUENCE [LARGE SCALE GENOMIC DNA]</scope>
    <source>
        <strain evidence="2 3">S1510</strain>
    </source>
</reference>
<feature type="compositionally biased region" description="Basic and acidic residues" evidence="1">
    <location>
        <begin position="248"/>
        <end position="266"/>
    </location>
</feature>
<feature type="region of interest" description="Disordered" evidence="1">
    <location>
        <begin position="1"/>
        <end position="20"/>
    </location>
</feature>
<evidence type="ECO:0000313" key="3">
    <source>
        <dbReference type="Proteomes" id="UP000638560"/>
    </source>
</evidence>
<dbReference type="EMBL" id="JADPUN010000238">
    <property type="protein sequence ID" value="MBF9132525.1"/>
    <property type="molecule type" value="Genomic_DNA"/>
</dbReference>
<dbReference type="Proteomes" id="UP000638560">
    <property type="component" value="Unassembled WGS sequence"/>
</dbReference>
<feature type="compositionally biased region" description="Gly residues" evidence="1">
    <location>
        <begin position="152"/>
        <end position="165"/>
    </location>
</feature>
<feature type="compositionally biased region" description="Low complexity" evidence="1">
    <location>
        <begin position="85"/>
        <end position="103"/>
    </location>
</feature>
<feature type="region of interest" description="Disordered" evidence="1">
    <location>
        <begin position="56"/>
        <end position="165"/>
    </location>
</feature>
<name>A0ABS0H245_9ACTN</name>
<protein>
    <submittedName>
        <fullName evidence="2">Uncharacterized protein</fullName>
    </submittedName>
</protein>
<accession>A0ABS0H245</accession>
<sequence length="341" mass="33802">MGADGSSGGPTDPGSAREEAERLVAAALAMARSAASGARDRAGTFGPLSQVISDVLDQVVPSPQRTESPPRQAEPWSTTTDPWSAATTERAPAATDPAATDPDSGPLAEPAPAATDPDSGPSAEVPPRAGHSDAGSPSAEPPPQAKRSGAGSPLGEGSPLGAGFATGGPECCVCPVCRSIAALRDPSPEFAERLATGAGDFAAGVASLLRAFSAVAGNTGNSTAADTGGRRDADAADTPAARSAAPTSDREDAVWREATRTRHDSWPADEQDVWADATRAEVGAQETGMTADPDRSTSAGTGGARSDGSSAAGRPPVPASRTPEGPVTAGPGEQATPDQGP</sequence>
<gene>
    <name evidence="2" type="ORF">I0C86_26755</name>
</gene>
<keyword evidence="3" id="KW-1185">Reference proteome</keyword>